<dbReference type="KEGG" id="ehx:EMIHUDRAFT_199086"/>
<dbReference type="RefSeq" id="XP_005757818.1">
    <property type="nucleotide sequence ID" value="XM_005757761.1"/>
</dbReference>
<keyword evidence="3" id="KW-1185">Reference proteome</keyword>
<dbReference type="EnsemblProtists" id="EOD05389">
    <property type="protein sequence ID" value="EOD05389"/>
    <property type="gene ID" value="EMIHUDRAFT_199086"/>
</dbReference>
<sequence length="179" mass="18719">MSLLVSLLLARPGGGSGGAEAPPLRVRAHGAALEHACCRRHGPTPGAGRRVRQTFGEDREHLLTEHLNADPLSCNDPRGRGSCDPAEAAARGAHTPRSPAAAVACPARFSFAPSALFTKLTSLLCFGRGGIRGILWVVQSIDLWRVSQPHFEGAMKPPPDRVELIGAGSLGYGTGPSFG</sequence>
<keyword evidence="1" id="KW-0732">Signal</keyword>
<evidence type="ECO:0000313" key="2">
    <source>
        <dbReference type="EnsemblProtists" id="EOD05389"/>
    </source>
</evidence>
<dbReference type="PaxDb" id="2903-EOD05389"/>
<organism evidence="2 3">
    <name type="scientific">Emiliania huxleyi (strain CCMP1516)</name>
    <dbReference type="NCBI Taxonomy" id="280463"/>
    <lineage>
        <taxon>Eukaryota</taxon>
        <taxon>Haptista</taxon>
        <taxon>Haptophyta</taxon>
        <taxon>Prymnesiophyceae</taxon>
        <taxon>Isochrysidales</taxon>
        <taxon>Noelaerhabdaceae</taxon>
        <taxon>Emiliania</taxon>
    </lineage>
</organism>
<evidence type="ECO:0000313" key="3">
    <source>
        <dbReference type="Proteomes" id="UP000013827"/>
    </source>
</evidence>
<feature type="signal peptide" evidence="1">
    <location>
        <begin position="1"/>
        <end position="17"/>
    </location>
</feature>
<protein>
    <submittedName>
        <fullName evidence="2">Uncharacterized protein</fullName>
    </submittedName>
</protein>
<dbReference type="Proteomes" id="UP000013827">
    <property type="component" value="Unassembled WGS sequence"/>
</dbReference>
<proteinExistence type="predicted"/>
<reference evidence="3" key="1">
    <citation type="journal article" date="2013" name="Nature">
        <title>Pan genome of the phytoplankton Emiliania underpins its global distribution.</title>
        <authorList>
            <person name="Read B.A."/>
            <person name="Kegel J."/>
            <person name="Klute M.J."/>
            <person name="Kuo A."/>
            <person name="Lefebvre S.C."/>
            <person name="Maumus F."/>
            <person name="Mayer C."/>
            <person name="Miller J."/>
            <person name="Monier A."/>
            <person name="Salamov A."/>
            <person name="Young J."/>
            <person name="Aguilar M."/>
            <person name="Claverie J.M."/>
            <person name="Frickenhaus S."/>
            <person name="Gonzalez K."/>
            <person name="Herman E.K."/>
            <person name="Lin Y.C."/>
            <person name="Napier J."/>
            <person name="Ogata H."/>
            <person name="Sarno A.F."/>
            <person name="Shmutz J."/>
            <person name="Schroeder D."/>
            <person name="de Vargas C."/>
            <person name="Verret F."/>
            <person name="von Dassow P."/>
            <person name="Valentin K."/>
            <person name="Van de Peer Y."/>
            <person name="Wheeler G."/>
            <person name="Dacks J.B."/>
            <person name="Delwiche C.F."/>
            <person name="Dyhrman S.T."/>
            <person name="Glockner G."/>
            <person name="John U."/>
            <person name="Richards T."/>
            <person name="Worden A.Z."/>
            <person name="Zhang X."/>
            <person name="Grigoriev I.V."/>
            <person name="Allen A.E."/>
            <person name="Bidle K."/>
            <person name="Borodovsky M."/>
            <person name="Bowler C."/>
            <person name="Brownlee C."/>
            <person name="Cock J.M."/>
            <person name="Elias M."/>
            <person name="Gladyshev V.N."/>
            <person name="Groth M."/>
            <person name="Guda C."/>
            <person name="Hadaegh A."/>
            <person name="Iglesias-Rodriguez M.D."/>
            <person name="Jenkins J."/>
            <person name="Jones B.M."/>
            <person name="Lawson T."/>
            <person name="Leese F."/>
            <person name="Lindquist E."/>
            <person name="Lobanov A."/>
            <person name="Lomsadze A."/>
            <person name="Malik S.B."/>
            <person name="Marsh M.E."/>
            <person name="Mackinder L."/>
            <person name="Mock T."/>
            <person name="Mueller-Roeber B."/>
            <person name="Pagarete A."/>
            <person name="Parker M."/>
            <person name="Probert I."/>
            <person name="Quesneville H."/>
            <person name="Raines C."/>
            <person name="Rensing S.A."/>
            <person name="Riano-Pachon D.M."/>
            <person name="Richier S."/>
            <person name="Rokitta S."/>
            <person name="Shiraiwa Y."/>
            <person name="Soanes D.M."/>
            <person name="van der Giezen M."/>
            <person name="Wahlund T.M."/>
            <person name="Williams B."/>
            <person name="Wilson W."/>
            <person name="Wolfe G."/>
            <person name="Wurch L.L."/>
        </authorList>
    </citation>
    <scope>NUCLEOTIDE SEQUENCE</scope>
</reference>
<name>A0A0D3I2A4_EMIH1</name>
<feature type="chain" id="PRO_5044290886" evidence="1">
    <location>
        <begin position="18"/>
        <end position="179"/>
    </location>
</feature>
<dbReference type="GeneID" id="17251572"/>
<reference evidence="2" key="2">
    <citation type="submission" date="2024-10" db="UniProtKB">
        <authorList>
            <consortium name="EnsemblProtists"/>
        </authorList>
    </citation>
    <scope>IDENTIFICATION</scope>
</reference>
<evidence type="ECO:0000256" key="1">
    <source>
        <dbReference type="SAM" id="SignalP"/>
    </source>
</evidence>
<dbReference type="HOGENOM" id="CLU_1506153_0_0_1"/>
<dbReference type="AlphaFoldDB" id="A0A0D3I2A4"/>
<accession>A0A0D3I2A4</accession>